<dbReference type="PANTHER" id="PTHR35795:SF1">
    <property type="entry name" value="BIS(5'-NUCLEOSYL)-TETRAPHOSPHATASE, SYMMETRICAL"/>
    <property type="match status" value="1"/>
</dbReference>
<comment type="catalytic activity">
    <reaction evidence="6">
        <text>P(1),P(4)-bis(5'-adenosyl) tetraphosphate + H2O = 2 ADP + 2 H(+)</text>
        <dbReference type="Rhea" id="RHEA:24252"/>
        <dbReference type="ChEBI" id="CHEBI:15377"/>
        <dbReference type="ChEBI" id="CHEBI:15378"/>
        <dbReference type="ChEBI" id="CHEBI:58141"/>
        <dbReference type="ChEBI" id="CHEBI:456216"/>
        <dbReference type="EC" id="3.6.1.41"/>
    </reaction>
</comment>
<dbReference type="GO" id="GO:0000166">
    <property type="term" value="F:nucleotide binding"/>
    <property type="evidence" value="ECO:0007669"/>
    <property type="project" value="UniProtKB-KW"/>
</dbReference>
<evidence type="ECO:0000256" key="4">
    <source>
        <dbReference type="ARBA" id="ARBA00022801"/>
    </source>
</evidence>
<evidence type="ECO:0000313" key="10">
    <source>
        <dbReference type="Proteomes" id="UP001203136"/>
    </source>
</evidence>
<feature type="compositionally biased region" description="Low complexity" evidence="7">
    <location>
        <begin position="1"/>
        <end position="11"/>
    </location>
</feature>
<feature type="region of interest" description="Disordered" evidence="7">
    <location>
        <begin position="1"/>
        <end position="22"/>
    </location>
</feature>
<evidence type="ECO:0000256" key="1">
    <source>
        <dbReference type="ARBA" id="ARBA00012506"/>
    </source>
</evidence>
<dbReference type="GO" id="GO:0046872">
    <property type="term" value="F:metal ion binding"/>
    <property type="evidence" value="ECO:0007669"/>
    <property type="project" value="UniProtKB-KW"/>
</dbReference>
<dbReference type="Proteomes" id="UP001203136">
    <property type="component" value="Unassembled WGS sequence"/>
</dbReference>
<evidence type="ECO:0000256" key="7">
    <source>
        <dbReference type="SAM" id="MobiDB-lite"/>
    </source>
</evidence>
<evidence type="ECO:0000259" key="8">
    <source>
        <dbReference type="SMART" id="SM00471"/>
    </source>
</evidence>
<dbReference type="SUPFAM" id="SSF109604">
    <property type="entry name" value="HD-domain/PDEase-like"/>
    <property type="match status" value="1"/>
</dbReference>
<dbReference type="NCBIfam" id="TIGR00277">
    <property type="entry name" value="HDIG"/>
    <property type="match status" value="1"/>
</dbReference>
<comment type="caution">
    <text evidence="9">The sequence shown here is derived from an EMBL/GenBank/DDBJ whole genome shotgun (WGS) entry which is preliminary data.</text>
</comment>
<dbReference type="Gene3D" id="1.10.3210.10">
    <property type="entry name" value="Hypothetical protein af1432"/>
    <property type="match status" value="1"/>
</dbReference>
<evidence type="ECO:0000256" key="3">
    <source>
        <dbReference type="ARBA" id="ARBA00022741"/>
    </source>
</evidence>
<evidence type="ECO:0000256" key="2">
    <source>
        <dbReference type="ARBA" id="ARBA00022723"/>
    </source>
</evidence>
<dbReference type="GO" id="GO:0008803">
    <property type="term" value="F:bis(5'-nucleosyl)-tetraphosphatase (symmetrical) activity"/>
    <property type="evidence" value="ECO:0007669"/>
    <property type="project" value="UniProtKB-EC"/>
</dbReference>
<evidence type="ECO:0000256" key="6">
    <source>
        <dbReference type="ARBA" id="ARBA00049417"/>
    </source>
</evidence>
<keyword evidence="5" id="KW-0408">Iron</keyword>
<dbReference type="Pfam" id="PF01966">
    <property type="entry name" value="HD"/>
    <property type="match status" value="1"/>
</dbReference>
<gene>
    <name evidence="9" type="primary">yqeK</name>
    <name evidence="9" type="ORF">K5I21_08825</name>
</gene>
<dbReference type="PANTHER" id="PTHR35795">
    <property type="entry name" value="SLR1885 PROTEIN"/>
    <property type="match status" value="1"/>
</dbReference>
<dbReference type="InterPro" id="IPR006674">
    <property type="entry name" value="HD_domain"/>
</dbReference>
<feature type="domain" description="HD/PDEase" evidence="8">
    <location>
        <begin position="50"/>
        <end position="178"/>
    </location>
</feature>
<feature type="compositionally biased region" description="Basic residues" evidence="7">
    <location>
        <begin position="254"/>
        <end position="272"/>
    </location>
</feature>
<dbReference type="AlphaFoldDB" id="A0AAW5F353"/>
<dbReference type="CDD" id="cd00077">
    <property type="entry name" value="HDc"/>
    <property type="match status" value="1"/>
</dbReference>
<evidence type="ECO:0000313" key="9">
    <source>
        <dbReference type="EMBL" id="MCK0085964.1"/>
    </source>
</evidence>
<proteinExistence type="predicted"/>
<name>A0AAW5F353_CLOSY</name>
<sequence>MMNTESTNGTPNPKPKKSGKKSIKNILKQAAYEAENQEFIRIRGHLKEKLNPMRYEHTLGVSFTCISLAMRYGYDLNKAELAGLLHDCAKRYDESEIIKKCRNKGIELTENELNAPAIIHAKLGAWMAENKYGITDPEILQAIACHTTGKPAMGLLDKILYVADYIEPRRNRAPLLTEMRRLAFTDLDEALYQIMKGILEYLNESGAYIDEMTRIAYEYYDAARACRLEEAASAETLGELKEEIQQYDTGKQNGKNRRKSTGRQKRRRYQNH</sequence>
<feature type="region of interest" description="Disordered" evidence="7">
    <location>
        <begin position="244"/>
        <end position="272"/>
    </location>
</feature>
<accession>A0AAW5F353</accession>
<keyword evidence="3" id="KW-0547">Nucleotide-binding</keyword>
<keyword evidence="4 9" id="KW-0378">Hydrolase</keyword>
<dbReference type="SMART" id="SM00471">
    <property type="entry name" value="HDc"/>
    <property type="match status" value="1"/>
</dbReference>
<reference evidence="9" key="1">
    <citation type="journal article" date="2022" name="Cell Host Microbe">
        <title>Colonization of the live biotherapeutic product VE303 and modulation of the microbiota and metabolites in healthy volunteers.</title>
        <authorList>
            <person name="Dsouza M."/>
            <person name="Menon R."/>
            <person name="Crossette E."/>
            <person name="Bhattarai S.K."/>
            <person name="Schneider J."/>
            <person name="Kim Y.G."/>
            <person name="Reddy S."/>
            <person name="Caballero S."/>
            <person name="Felix C."/>
            <person name="Cornacchione L."/>
            <person name="Hendrickson J."/>
            <person name="Watson A.R."/>
            <person name="Minot S.S."/>
            <person name="Greenfield N."/>
            <person name="Schopf L."/>
            <person name="Szabady R."/>
            <person name="Patarroyo J."/>
            <person name="Smith W."/>
            <person name="Harrison P."/>
            <person name="Kuijper E.J."/>
            <person name="Kelly C.P."/>
            <person name="Olle B."/>
            <person name="Bobilev D."/>
            <person name="Silber J.L."/>
            <person name="Bucci V."/>
            <person name="Roberts B."/>
            <person name="Faith J."/>
            <person name="Norman J.M."/>
        </authorList>
    </citation>
    <scope>NUCLEOTIDE SEQUENCE</scope>
    <source>
        <strain evidence="9">VE303-04</strain>
    </source>
</reference>
<protein>
    <recommendedName>
        <fullName evidence="1">bis(5'-nucleosyl)-tetraphosphatase (symmetrical)</fullName>
        <ecNumber evidence="1">3.6.1.41</ecNumber>
    </recommendedName>
</protein>
<dbReference type="InterPro" id="IPR005249">
    <property type="entry name" value="YqeK"/>
</dbReference>
<dbReference type="EMBL" id="JAINVB010000001">
    <property type="protein sequence ID" value="MCK0085964.1"/>
    <property type="molecule type" value="Genomic_DNA"/>
</dbReference>
<dbReference type="InterPro" id="IPR051094">
    <property type="entry name" value="Diverse_Catalytic_Enzymes"/>
</dbReference>
<organism evidence="9 10">
    <name type="scientific">Clostridium symbiosum</name>
    <name type="common">Bacteroides symbiosus</name>
    <dbReference type="NCBI Taxonomy" id="1512"/>
    <lineage>
        <taxon>Bacteria</taxon>
        <taxon>Bacillati</taxon>
        <taxon>Bacillota</taxon>
        <taxon>Clostridia</taxon>
        <taxon>Lachnospirales</taxon>
        <taxon>Lachnospiraceae</taxon>
        <taxon>Otoolea</taxon>
    </lineage>
</organism>
<keyword evidence="2" id="KW-0479">Metal-binding</keyword>
<dbReference type="InterPro" id="IPR006675">
    <property type="entry name" value="HDIG_dom"/>
</dbReference>
<dbReference type="InterPro" id="IPR003607">
    <property type="entry name" value="HD/PDEase_dom"/>
</dbReference>
<evidence type="ECO:0000256" key="5">
    <source>
        <dbReference type="ARBA" id="ARBA00023004"/>
    </source>
</evidence>
<dbReference type="EC" id="3.6.1.41" evidence="1"/>
<dbReference type="NCBIfam" id="TIGR00488">
    <property type="entry name" value="bis(5'-nucleosyl)-tetraphosphatase (symmetrical) YqeK"/>
    <property type="match status" value="1"/>
</dbReference>